<dbReference type="Proteomes" id="UP000295075">
    <property type="component" value="Unassembled WGS sequence"/>
</dbReference>
<dbReference type="RefSeq" id="WP_132413838.1">
    <property type="nucleotide sequence ID" value="NZ_SMKA01000231.1"/>
</dbReference>
<evidence type="ECO:0000313" key="3">
    <source>
        <dbReference type="Proteomes" id="UP000295075"/>
    </source>
</evidence>
<keyword evidence="1" id="KW-1133">Transmembrane helix</keyword>
<sequence>MKRAYLVYLGWTLVGILAVTTLGVYEDRWPDPNNNFGNPVVFVAFVFAPGLLLGWLAGLGLVALFRKAHPLLAGSLAFGGAILTAALLSMLQMALF</sequence>
<feature type="transmembrane region" description="Helical" evidence="1">
    <location>
        <begin position="71"/>
        <end position="95"/>
    </location>
</feature>
<comment type="caution">
    <text evidence="2">The sequence shown here is derived from an EMBL/GenBank/DDBJ whole genome shotgun (WGS) entry which is preliminary data.</text>
</comment>
<proteinExistence type="predicted"/>
<protein>
    <submittedName>
        <fullName evidence="2">Uncharacterized protein</fullName>
    </submittedName>
</protein>
<feature type="transmembrane region" description="Helical" evidence="1">
    <location>
        <begin position="5"/>
        <end position="25"/>
    </location>
</feature>
<keyword evidence="1" id="KW-0472">Membrane</keyword>
<feature type="transmembrane region" description="Helical" evidence="1">
    <location>
        <begin position="40"/>
        <end position="64"/>
    </location>
</feature>
<dbReference type="EMBL" id="SMKA01000231">
    <property type="protein sequence ID" value="TDC21041.1"/>
    <property type="molecule type" value="Genomic_DNA"/>
</dbReference>
<reference evidence="2 3" key="1">
    <citation type="submission" date="2019-03" db="EMBL/GenBank/DDBJ databases">
        <title>Draft genome sequences of novel Actinobacteria.</title>
        <authorList>
            <person name="Sahin N."/>
            <person name="Ay H."/>
            <person name="Saygin H."/>
        </authorList>
    </citation>
    <scope>NUCLEOTIDE SEQUENCE [LARGE SCALE GENOMIC DNA]</scope>
    <source>
        <strain evidence="2 3">JCM 30547</strain>
    </source>
</reference>
<evidence type="ECO:0000313" key="2">
    <source>
        <dbReference type="EMBL" id="TDC21041.1"/>
    </source>
</evidence>
<organism evidence="2 3">
    <name type="scientific">Kribbella albertanoniae</name>
    <dbReference type="NCBI Taxonomy" id="1266829"/>
    <lineage>
        <taxon>Bacteria</taxon>
        <taxon>Bacillati</taxon>
        <taxon>Actinomycetota</taxon>
        <taxon>Actinomycetes</taxon>
        <taxon>Propionibacteriales</taxon>
        <taxon>Kribbellaceae</taxon>
        <taxon>Kribbella</taxon>
    </lineage>
</organism>
<gene>
    <name evidence="2" type="ORF">E1261_34185</name>
</gene>
<name>A0A4R4PGI0_9ACTN</name>
<dbReference type="AlphaFoldDB" id="A0A4R4PGI0"/>
<keyword evidence="1" id="KW-0812">Transmembrane</keyword>
<keyword evidence="3" id="KW-1185">Reference proteome</keyword>
<evidence type="ECO:0000256" key="1">
    <source>
        <dbReference type="SAM" id="Phobius"/>
    </source>
</evidence>
<accession>A0A4R4PGI0</accession>